<dbReference type="RefSeq" id="WP_155700890.1">
    <property type="nucleotide sequence ID" value="NZ_CP034235.1"/>
</dbReference>
<proteinExistence type="predicted"/>
<dbReference type="OrthoDB" id="1908546at2"/>
<dbReference type="Proteomes" id="UP000426246">
    <property type="component" value="Chromosome"/>
</dbReference>
<evidence type="ECO:0008006" key="3">
    <source>
        <dbReference type="Google" id="ProtNLM"/>
    </source>
</evidence>
<dbReference type="KEGG" id="ppsc:EHS13_13700"/>
<organism evidence="1 2">
    <name type="scientific">Paenibacillus psychroresistens</name>
    <dbReference type="NCBI Taxonomy" id="1778678"/>
    <lineage>
        <taxon>Bacteria</taxon>
        <taxon>Bacillati</taxon>
        <taxon>Bacillota</taxon>
        <taxon>Bacilli</taxon>
        <taxon>Bacillales</taxon>
        <taxon>Paenibacillaceae</taxon>
        <taxon>Paenibacillus</taxon>
    </lineage>
</organism>
<accession>A0A6B8RJR2</accession>
<evidence type="ECO:0000313" key="1">
    <source>
        <dbReference type="EMBL" id="QGQ95855.1"/>
    </source>
</evidence>
<dbReference type="EMBL" id="CP034235">
    <property type="protein sequence ID" value="QGQ95855.1"/>
    <property type="molecule type" value="Genomic_DNA"/>
</dbReference>
<keyword evidence="2" id="KW-1185">Reference proteome</keyword>
<protein>
    <recommendedName>
        <fullName evidence="3">Terminase small subunit</fullName>
    </recommendedName>
</protein>
<name>A0A6B8RJR2_9BACL</name>
<gene>
    <name evidence="1" type="ORF">EHS13_13700</name>
</gene>
<reference evidence="2" key="1">
    <citation type="submission" date="2018-11" db="EMBL/GenBank/DDBJ databases">
        <title>Complete genome sequence of Paenibacillus sp. ML311-T8.</title>
        <authorList>
            <person name="Nam Y.-D."/>
            <person name="Kang J."/>
            <person name="Chung W.-H."/>
            <person name="Park Y.S."/>
        </authorList>
    </citation>
    <scope>NUCLEOTIDE SEQUENCE [LARGE SCALE GENOMIC DNA]</scope>
    <source>
        <strain evidence="2">ML311-T8</strain>
    </source>
</reference>
<evidence type="ECO:0000313" key="2">
    <source>
        <dbReference type="Proteomes" id="UP000426246"/>
    </source>
</evidence>
<dbReference type="AlphaFoldDB" id="A0A6B8RJR2"/>
<sequence>MPKEKAKEVQFHEAEVLTNMLAQIVGKTPQWIRQLTRDRILMQVGRGRYILGESVQAYIQHVSGGKETDNKPRFIDEKTAHERIKKEKATLELELMRGDLHATKDIEKLMTEMILTVKAKLQVIAFRLAPQLENETELVIETAISNEINEALKGLSEYSPTLFVNQDEPDD</sequence>